<dbReference type="GO" id="GO:0016020">
    <property type="term" value="C:membrane"/>
    <property type="evidence" value="ECO:0007669"/>
    <property type="project" value="UniProtKB-SubCell"/>
</dbReference>
<keyword evidence="9" id="KW-1185">Reference proteome</keyword>
<comment type="subcellular location">
    <subcellularLocation>
        <location evidence="1">Membrane</location>
    </subcellularLocation>
</comment>
<evidence type="ECO:0000256" key="2">
    <source>
        <dbReference type="ARBA" id="ARBA00022692"/>
    </source>
</evidence>
<dbReference type="OMA" id="REWEGDE"/>
<dbReference type="eggNOG" id="KOG0800">
    <property type="taxonomic scope" value="Eukaryota"/>
</dbReference>
<dbReference type="GeneID" id="104610437"/>
<evidence type="ECO:0000256" key="5">
    <source>
        <dbReference type="ARBA" id="ARBA00022833"/>
    </source>
</evidence>
<keyword evidence="4" id="KW-0863">Zinc-finger</keyword>
<dbReference type="RefSeq" id="XP_010275356.1">
    <property type="nucleotide sequence ID" value="XM_010277054.1"/>
</dbReference>
<gene>
    <name evidence="10" type="primary">LOC104610437</name>
</gene>
<dbReference type="PROSITE" id="PS50089">
    <property type="entry name" value="ZF_RING_2"/>
    <property type="match status" value="1"/>
</dbReference>
<keyword evidence="5" id="KW-0862">Zinc</keyword>
<dbReference type="Proteomes" id="UP000189703">
    <property type="component" value="Unplaced"/>
</dbReference>
<keyword evidence="2" id="KW-0812">Transmembrane</keyword>
<reference evidence="10" key="1">
    <citation type="submission" date="2025-08" db="UniProtKB">
        <authorList>
            <consortium name="RefSeq"/>
        </authorList>
    </citation>
    <scope>IDENTIFICATION</scope>
</reference>
<sequence length="126" mass="13800">MSWLTVVPIVTAINYVCGLLAIASFCCIDIYGQDEEDDELSPSPISEVSETPLSSIIYGSCREWEGDECTVCLEGFLQGQCCRLLPNCQHLFHAKCIDVWFLKASTSPICRTEVALKVSNNGSSAN</sequence>
<dbReference type="SUPFAM" id="SSF57850">
    <property type="entry name" value="RING/U-box"/>
    <property type="match status" value="1"/>
</dbReference>
<keyword evidence="6" id="KW-1133">Transmembrane helix</keyword>
<dbReference type="InterPro" id="IPR013083">
    <property type="entry name" value="Znf_RING/FYVE/PHD"/>
</dbReference>
<feature type="domain" description="RING-type" evidence="8">
    <location>
        <begin position="69"/>
        <end position="111"/>
    </location>
</feature>
<keyword evidence="7" id="KW-0472">Membrane</keyword>
<evidence type="ECO:0000313" key="10">
    <source>
        <dbReference type="RefSeq" id="XP_010275356.1"/>
    </source>
</evidence>
<protein>
    <submittedName>
        <fullName evidence="10">RING-H2 finger protein ATL79-like</fullName>
    </submittedName>
</protein>
<evidence type="ECO:0000256" key="1">
    <source>
        <dbReference type="ARBA" id="ARBA00004370"/>
    </source>
</evidence>
<name>A0A1U8B3J8_NELNU</name>
<evidence type="ECO:0000256" key="7">
    <source>
        <dbReference type="ARBA" id="ARBA00023136"/>
    </source>
</evidence>
<evidence type="ECO:0000256" key="4">
    <source>
        <dbReference type="ARBA" id="ARBA00022771"/>
    </source>
</evidence>
<dbReference type="GO" id="GO:0008270">
    <property type="term" value="F:zinc ion binding"/>
    <property type="evidence" value="ECO:0007669"/>
    <property type="project" value="UniProtKB-KW"/>
</dbReference>
<evidence type="ECO:0000259" key="8">
    <source>
        <dbReference type="PROSITE" id="PS50089"/>
    </source>
</evidence>
<dbReference type="SMART" id="SM00184">
    <property type="entry name" value="RING"/>
    <property type="match status" value="1"/>
</dbReference>
<organism evidence="9 10">
    <name type="scientific">Nelumbo nucifera</name>
    <name type="common">Sacred lotus</name>
    <dbReference type="NCBI Taxonomy" id="4432"/>
    <lineage>
        <taxon>Eukaryota</taxon>
        <taxon>Viridiplantae</taxon>
        <taxon>Streptophyta</taxon>
        <taxon>Embryophyta</taxon>
        <taxon>Tracheophyta</taxon>
        <taxon>Spermatophyta</taxon>
        <taxon>Magnoliopsida</taxon>
        <taxon>Proteales</taxon>
        <taxon>Nelumbonaceae</taxon>
        <taxon>Nelumbo</taxon>
    </lineage>
</organism>
<dbReference type="OrthoDB" id="8062037at2759"/>
<evidence type="ECO:0000313" key="9">
    <source>
        <dbReference type="Proteomes" id="UP000189703"/>
    </source>
</evidence>
<dbReference type="AlphaFoldDB" id="A0A1U8B3J8"/>
<evidence type="ECO:0000256" key="6">
    <source>
        <dbReference type="ARBA" id="ARBA00022989"/>
    </source>
</evidence>
<evidence type="ECO:0000256" key="3">
    <source>
        <dbReference type="ARBA" id="ARBA00022723"/>
    </source>
</evidence>
<dbReference type="PANTHER" id="PTHR46539">
    <property type="entry name" value="E3 UBIQUITIN-PROTEIN LIGASE ATL42"/>
    <property type="match status" value="1"/>
</dbReference>
<dbReference type="Gene3D" id="3.30.40.10">
    <property type="entry name" value="Zinc/RING finger domain, C3HC4 (zinc finger)"/>
    <property type="match status" value="1"/>
</dbReference>
<dbReference type="KEGG" id="nnu:104610437"/>
<dbReference type="InterPro" id="IPR001841">
    <property type="entry name" value="Znf_RING"/>
</dbReference>
<keyword evidence="3" id="KW-0479">Metal-binding</keyword>
<dbReference type="Pfam" id="PF13639">
    <property type="entry name" value="zf-RING_2"/>
    <property type="match status" value="1"/>
</dbReference>
<dbReference type="PANTHER" id="PTHR46539:SF9">
    <property type="entry name" value="RING-H2 FINGER PROTEIN ATL56"/>
    <property type="match status" value="1"/>
</dbReference>
<proteinExistence type="predicted"/>
<accession>A0A1U8B3J8</accession>